<keyword evidence="3" id="KW-1185">Reference proteome</keyword>
<dbReference type="InterPro" id="IPR029058">
    <property type="entry name" value="AB_hydrolase_fold"/>
</dbReference>
<sequence>MPFVDHHNVNLYYEVHGQGEPLLLIMGLGNNSLSWHRTLPALAQHFKVIVFDNRGVGKSSKPNQPYSIEMMAEDAKVVLDAASIESAHVYGISMGGMIAQRLSILYPDRVRSLVLGCTTAGGATHTQPSEEVNSLMLSRTSLSPEESAWAATPILYSKEFIEQHSDLIKEDIEKRIEIETPPHGYMLQLQACLAHDTVQDLDKIKVPTLVIHGDADRLVPYENGKLLAERIQGAELHTVSGAGHIYITESIDATNEKVLQFLSDNLSNAED</sequence>
<dbReference type="GO" id="GO:0016787">
    <property type="term" value="F:hydrolase activity"/>
    <property type="evidence" value="ECO:0007669"/>
    <property type="project" value="UniProtKB-KW"/>
</dbReference>
<keyword evidence="2" id="KW-0378">Hydrolase</keyword>
<dbReference type="RefSeq" id="WP_377932677.1">
    <property type="nucleotide sequence ID" value="NZ_JBHUMF010000008.1"/>
</dbReference>
<organism evidence="2 3">
    <name type="scientific">Bacillus seohaeanensis</name>
    <dbReference type="NCBI Taxonomy" id="284580"/>
    <lineage>
        <taxon>Bacteria</taxon>
        <taxon>Bacillati</taxon>
        <taxon>Bacillota</taxon>
        <taxon>Bacilli</taxon>
        <taxon>Bacillales</taxon>
        <taxon>Bacillaceae</taxon>
        <taxon>Bacillus</taxon>
    </lineage>
</organism>
<accession>A0ABW5RN12</accession>
<protein>
    <submittedName>
        <fullName evidence="2">Alpha/beta fold hydrolase</fullName>
    </submittedName>
</protein>
<dbReference type="InterPro" id="IPR000073">
    <property type="entry name" value="AB_hydrolase_1"/>
</dbReference>
<comment type="caution">
    <text evidence="2">The sequence shown here is derived from an EMBL/GenBank/DDBJ whole genome shotgun (WGS) entry which is preliminary data.</text>
</comment>
<reference evidence="3" key="1">
    <citation type="journal article" date="2019" name="Int. J. Syst. Evol. Microbiol.">
        <title>The Global Catalogue of Microorganisms (GCM) 10K type strain sequencing project: providing services to taxonomists for standard genome sequencing and annotation.</title>
        <authorList>
            <consortium name="The Broad Institute Genomics Platform"/>
            <consortium name="The Broad Institute Genome Sequencing Center for Infectious Disease"/>
            <person name="Wu L."/>
            <person name="Ma J."/>
        </authorList>
    </citation>
    <scope>NUCLEOTIDE SEQUENCE [LARGE SCALE GENOMIC DNA]</scope>
    <source>
        <strain evidence="3">KCTC 3913</strain>
    </source>
</reference>
<dbReference type="PANTHER" id="PTHR43433:SF5">
    <property type="entry name" value="AB HYDROLASE-1 DOMAIN-CONTAINING PROTEIN"/>
    <property type="match status" value="1"/>
</dbReference>
<evidence type="ECO:0000313" key="3">
    <source>
        <dbReference type="Proteomes" id="UP001597506"/>
    </source>
</evidence>
<dbReference type="PRINTS" id="PR00111">
    <property type="entry name" value="ABHYDROLASE"/>
</dbReference>
<dbReference type="EMBL" id="JBHUMF010000008">
    <property type="protein sequence ID" value="MFD2679770.1"/>
    <property type="molecule type" value="Genomic_DNA"/>
</dbReference>
<dbReference type="SUPFAM" id="SSF53474">
    <property type="entry name" value="alpha/beta-Hydrolases"/>
    <property type="match status" value="1"/>
</dbReference>
<dbReference type="Proteomes" id="UP001597506">
    <property type="component" value="Unassembled WGS sequence"/>
</dbReference>
<gene>
    <name evidence="2" type="ORF">ACFSUL_03285</name>
</gene>
<feature type="domain" description="AB hydrolase-1" evidence="1">
    <location>
        <begin position="21"/>
        <end position="245"/>
    </location>
</feature>
<name>A0ABW5RN12_9BACI</name>
<dbReference type="InterPro" id="IPR050471">
    <property type="entry name" value="AB_hydrolase"/>
</dbReference>
<evidence type="ECO:0000313" key="2">
    <source>
        <dbReference type="EMBL" id="MFD2679770.1"/>
    </source>
</evidence>
<dbReference type="Gene3D" id="3.40.50.1820">
    <property type="entry name" value="alpha/beta hydrolase"/>
    <property type="match status" value="1"/>
</dbReference>
<dbReference type="PANTHER" id="PTHR43433">
    <property type="entry name" value="HYDROLASE, ALPHA/BETA FOLD FAMILY PROTEIN"/>
    <property type="match status" value="1"/>
</dbReference>
<dbReference type="Pfam" id="PF00561">
    <property type="entry name" value="Abhydrolase_1"/>
    <property type="match status" value="1"/>
</dbReference>
<evidence type="ECO:0000259" key="1">
    <source>
        <dbReference type="Pfam" id="PF00561"/>
    </source>
</evidence>
<proteinExistence type="predicted"/>